<dbReference type="Proteomes" id="UP001589575">
    <property type="component" value="Unassembled WGS sequence"/>
</dbReference>
<name>A0ABV5G4Q7_9MICC</name>
<keyword evidence="3" id="KW-1185">Reference proteome</keyword>
<reference evidence="2 3" key="1">
    <citation type="submission" date="2024-09" db="EMBL/GenBank/DDBJ databases">
        <authorList>
            <person name="Sun Q."/>
            <person name="Mori K."/>
        </authorList>
    </citation>
    <scope>NUCLEOTIDE SEQUENCE [LARGE SCALE GENOMIC DNA]</scope>
    <source>
        <strain evidence="2 3">CCM 7609</strain>
    </source>
</reference>
<gene>
    <name evidence="2" type="ORF">ACFFX0_22930</name>
</gene>
<proteinExistence type="predicted"/>
<comment type="caution">
    <text evidence="2">The sequence shown here is derived from an EMBL/GenBank/DDBJ whole genome shotgun (WGS) entry which is preliminary data.</text>
</comment>
<evidence type="ECO:0000256" key="1">
    <source>
        <dbReference type="SAM" id="MobiDB-lite"/>
    </source>
</evidence>
<sequence length="41" mass="4347">MCGSGARAGRRSYLEGGTGGHWRASGVTAPGRTDWMPARIR</sequence>
<protein>
    <submittedName>
        <fullName evidence="2">Uncharacterized protein</fullName>
    </submittedName>
</protein>
<evidence type="ECO:0000313" key="2">
    <source>
        <dbReference type="EMBL" id="MFB9073896.1"/>
    </source>
</evidence>
<accession>A0ABV5G4Q7</accession>
<feature type="region of interest" description="Disordered" evidence="1">
    <location>
        <begin position="1"/>
        <end position="41"/>
    </location>
</feature>
<dbReference type="EMBL" id="JBHMFI010000001">
    <property type="protein sequence ID" value="MFB9073896.1"/>
    <property type="molecule type" value="Genomic_DNA"/>
</dbReference>
<organism evidence="2 3">
    <name type="scientific">Citricoccus parietis</name>
    <dbReference type="NCBI Taxonomy" id="592307"/>
    <lineage>
        <taxon>Bacteria</taxon>
        <taxon>Bacillati</taxon>
        <taxon>Actinomycetota</taxon>
        <taxon>Actinomycetes</taxon>
        <taxon>Micrococcales</taxon>
        <taxon>Micrococcaceae</taxon>
        <taxon>Citricoccus</taxon>
    </lineage>
</organism>
<evidence type="ECO:0000313" key="3">
    <source>
        <dbReference type="Proteomes" id="UP001589575"/>
    </source>
</evidence>